<feature type="transmembrane region" description="Helical" evidence="5">
    <location>
        <begin position="462"/>
        <end position="480"/>
    </location>
</feature>
<dbReference type="AlphaFoldDB" id="A0AAN4UU12"/>
<keyword evidence="2 5" id="KW-0812">Transmembrane</keyword>
<feature type="transmembrane region" description="Helical" evidence="5">
    <location>
        <begin position="132"/>
        <end position="155"/>
    </location>
</feature>
<dbReference type="PANTHER" id="PTHR47547:SF1">
    <property type="entry name" value="ASPARTATE-PROTON SYMPORTER"/>
    <property type="match status" value="1"/>
</dbReference>
<dbReference type="Gene3D" id="1.20.1740.10">
    <property type="entry name" value="Amino acid/polyamine transporter I"/>
    <property type="match status" value="1"/>
</dbReference>
<dbReference type="EMBL" id="BNAB01000018">
    <property type="protein sequence ID" value="GHE04634.1"/>
    <property type="molecule type" value="Genomic_DNA"/>
</dbReference>
<dbReference type="GO" id="GO:0022857">
    <property type="term" value="F:transmembrane transporter activity"/>
    <property type="evidence" value="ECO:0007669"/>
    <property type="project" value="InterPro"/>
</dbReference>
<reference evidence="6" key="1">
    <citation type="journal article" date="2014" name="Int. J. Syst. Evol. Microbiol.">
        <title>Complete genome sequence of Corynebacterium casei LMG S-19264T (=DSM 44701T), isolated from a smear-ripened cheese.</title>
        <authorList>
            <consortium name="US DOE Joint Genome Institute (JGI-PGF)"/>
            <person name="Walter F."/>
            <person name="Albersmeier A."/>
            <person name="Kalinowski J."/>
            <person name="Ruckert C."/>
        </authorList>
    </citation>
    <scope>NUCLEOTIDE SEQUENCE</scope>
    <source>
        <strain evidence="6">CGMCC 1.10859</strain>
    </source>
</reference>
<evidence type="ECO:0000256" key="2">
    <source>
        <dbReference type="ARBA" id="ARBA00022692"/>
    </source>
</evidence>
<evidence type="ECO:0000313" key="6">
    <source>
        <dbReference type="EMBL" id="GHE04634.1"/>
    </source>
</evidence>
<reference evidence="6" key="3">
    <citation type="submission" date="2023-06" db="EMBL/GenBank/DDBJ databases">
        <authorList>
            <person name="Sun Q."/>
            <person name="Zhou Y."/>
        </authorList>
    </citation>
    <scope>NUCLEOTIDE SEQUENCE</scope>
    <source>
        <strain evidence="6">CGMCC 1.10859</strain>
    </source>
</reference>
<feature type="transmembrane region" description="Helical" evidence="5">
    <location>
        <begin position="279"/>
        <end position="301"/>
    </location>
</feature>
<feature type="transmembrane region" description="Helical" evidence="5">
    <location>
        <begin position="20"/>
        <end position="41"/>
    </location>
</feature>
<protein>
    <submittedName>
        <fullName evidence="6">Amino acid permease</fullName>
    </submittedName>
    <submittedName>
        <fullName evidence="7">Amino acid/polyamine/organocation transporter, APC superfamily</fullName>
    </submittedName>
</protein>
<dbReference type="PIRSF" id="PIRSF006060">
    <property type="entry name" value="AA_transporter"/>
    <property type="match status" value="1"/>
</dbReference>
<proteinExistence type="predicted"/>
<dbReference type="Proteomes" id="UP000634647">
    <property type="component" value="Unassembled WGS sequence"/>
</dbReference>
<feature type="transmembrane region" description="Helical" evidence="5">
    <location>
        <begin position="368"/>
        <end position="391"/>
    </location>
</feature>
<comment type="caution">
    <text evidence="6">The sequence shown here is derived from an EMBL/GenBank/DDBJ whole genome shotgun (WGS) entry which is preliminary data.</text>
</comment>
<evidence type="ECO:0000313" key="9">
    <source>
        <dbReference type="Proteomes" id="UP000634647"/>
    </source>
</evidence>
<dbReference type="Pfam" id="PF13520">
    <property type="entry name" value="AA_permease_2"/>
    <property type="match status" value="1"/>
</dbReference>
<keyword evidence="4 5" id="KW-0472">Membrane</keyword>
<feature type="transmembrane region" description="Helical" evidence="5">
    <location>
        <begin position="238"/>
        <end position="259"/>
    </location>
</feature>
<evidence type="ECO:0000256" key="3">
    <source>
        <dbReference type="ARBA" id="ARBA00022989"/>
    </source>
</evidence>
<gene>
    <name evidence="6" type="ORF">GCM10008024_32460</name>
    <name evidence="7" type="ORF">SAMN05444006_11752</name>
</gene>
<dbReference type="InterPro" id="IPR052962">
    <property type="entry name" value="AA_Transporter_AGT"/>
</dbReference>
<organism evidence="6 9">
    <name type="scientific">Allgaiera indica</name>
    <dbReference type="NCBI Taxonomy" id="765699"/>
    <lineage>
        <taxon>Bacteria</taxon>
        <taxon>Pseudomonadati</taxon>
        <taxon>Pseudomonadota</taxon>
        <taxon>Alphaproteobacteria</taxon>
        <taxon>Rhodobacterales</taxon>
        <taxon>Paracoccaceae</taxon>
        <taxon>Allgaiera</taxon>
    </lineage>
</organism>
<sequence length="539" mass="57092">MANASLSESHLRKEAGPIGLMFASVSAMIGSGWLFAGLHAAKTAGPGAIWSWVVGAVAVMLLALVFSEITTMMPKSGALVHMSYVSSGVMVGRVWGWLLFFAYVSVGPVEVEAVLTYANNYIPGLVDPQSGVLTAMGFVSAMVILAIFVGLNMMIVRYVLMVNTVATWWKIAIPVLTVVILISLSYHPGNMTITKGDGGITGIFSAVATAGVVFSLLGFRQAIDMAGETANPSRNIPLAVIGSVILSSVIYIALQFAFITALNPADIAKGWGNLHFSGITGPLAAISITVGAAWWGAVLYVDAIISPGATGFIYSTATSRITMAAGEMMSFPSIFARVNKNGVPVAALILTYVVGVVFFFPFPAWQKLVGYITSITVLTYGIGAVVLLHLRRTSPEATRPFKLAGAWILAPLSFIVSTWIIQWTGLETGNFLFGAIAVLFAVYVAIYYATGGAQKAPFGWATGWWLIPYFGGLWLLDYFGPKAMGGIDAMSFYTSLVVGAVFSLLILWLALNTGLSKEETDGYLSRITASAGAEDGLSL</sequence>
<dbReference type="PANTHER" id="PTHR47547">
    <property type="match status" value="1"/>
</dbReference>
<dbReference type="GO" id="GO:0016020">
    <property type="term" value="C:membrane"/>
    <property type="evidence" value="ECO:0007669"/>
    <property type="project" value="UniProtKB-SubCell"/>
</dbReference>
<evidence type="ECO:0000256" key="1">
    <source>
        <dbReference type="ARBA" id="ARBA00004141"/>
    </source>
</evidence>
<feature type="transmembrane region" description="Helical" evidence="5">
    <location>
        <begin position="431"/>
        <end position="450"/>
    </location>
</feature>
<dbReference type="InterPro" id="IPR002293">
    <property type="entry name" value="AA/rel_permease1"/>
</dbReference>
<feature type="transmembrane region" description="Helical" evidence="5">
    <location>
        <begin position="167"/>
        <end position="186"/>
    </location>
</feature>
<keyword evidence="3 5" id="KW-1133">Transmembrane helix</keyword>
<feature type="transmembrane region" description="Helical" evidence="5">
    <location>
        <begin position="492"/>
        <end position="511"/>
    </location>
</feature>
<feature type="transmembrane region" description="Helical" evidence="5">
    <location>
        <begin position="198"/>
        <end position="217"/>
    </location>
</feature>
<comment type="subcellular location">
    <subcellularLocation>
        <location evidence="1">Membrane</location>
        <topology evidence="1">Multi-pass membrane protein</topology>
    </subcellularLocation>
</comment>
<evidence type="ECO:0000313" key="7">
    <source>
        <dbReference type="EMBL" id="SDX47970.1"/>
    </source>
</evidence>
<reference evidence="7 8" key="2">
    <citation type="submission" date="2016-10" db="EMBL/GenBank/DDBJ databases">
        <authorList>
            <person name="Varghese N."/>
            <person name="Submissions S."/>
        </authorList>
    </citation>
    <scope>NUCLEOTIDE SEQUENCE [LARGE SCALE GENOMIC DNA]</scope>
    <source>
        <strain evidence="7 8">DSM 24802</strain>
    </source>
</reference>
<feature type="transmembrane region" description="Helical" evidence="5">
    <location>
        <begin position="403"/>
        <end position="425"/>
    </location>
</feature>
<dbReference type="Proteomes" id="UP000199541">
    <property type="component" value="Unassembled WGS sequence"/>
</dbReference>
<evidence type="ECO:0000313" key="8">
    <source>
        <dbReference type="Proteomes" id="UP000199541"/>
    </source>
</evidence>
<dbReference type="RefSeq" id="WP_035837865.1">
    <property type="nucleotide sequence ID" value="NZ_BNAB01000018.1"/>
</dbReference>
<feature type="transmembrane region" description="Helical" evidence="5">
    <location>
        <begin position="47"/>
        <end position="66"/>
    </location>
</feature>
<keyword evidence="8" id="KW-1185">Reference proteome</keyword>
<evidence type="ECO:0000256" key="5">
    <source>
        <dbReference type="SAM" id="Phobius"/>
    </source>
</evidence>
<evidence type="ECO:0000256" key="4">
    <source>
        <dbReference type="ARBA" id="ARBA00023136"/>
    </source>
</evidence>
<name>A0AAN4UU12_9RHOB</name>
<accession>A0AAN4UU12</accession>
<dbReference type="EMBL" id="FNOB01000017">
    <property type="protein sequence ID" value="SDX47970.1"/>
    <property type="molecule type" value="Genomic_DNA"/>
</dbReference>
<feature type="transmembrane region" description="Helical" evidence="5">
    <location>
        <begin position="343"/>
        <end position="362"/>
    </location>
</feature>